<comment type="caution">
    <text evidence="3">The sequence shown here is derived from an EMBL/GenBank/DDBJ whole genome shotgun (WGS) entry which is preliminary data.</text>
</comment>
<sequence length="394" mass="44620">MTKKLLIGVVFFFALPVWGQAKEAMLSPYQYLKTSGARGMTPFTIDGSQYIAVPQLAQDVSNTPANINGGNADIDVLIYKWIGNKFMLYQKIPGHGNEGTAFFKIRNQAYLATSSIHSGAKAPYNLNTYAKLYRWDGHYFYPIQQFFTYASKSAYAFSIEKRHFLAFANGVVLPNSKITNNTDSIIYEWNGKKFVPFQTLPTKWGYGWDFFSLDGAYYLALTDHVNASAIYRWNGTKFILFQSVPQAGGRAFTHFTIGGKFYLACANLLNASIIYQWDGKQFQLFQVLEGLGGRDFVFFSNHGKHYLFRINFITGSRANPKTKLLSQLYQWIDGKFQVIQNITTYGGVNAAVFTVNSQHYLGVANSLSEQLRFRTDSVIYKINFVNSKRSKGKP</sequence>
<dbReference type="InterPro" id="IPR011048">
    <property type="entry name" value="Haem_d1_sf"/>
</dbReference>
<dbReference type="InterPro" id="IPR005492">
    <property type="entry name" value="EPTP"/>
</dbReference>
<dbReference type="AlphaFoldDB" id="A0A0W0ZPN2"/>
<organism evidence="3 4">
    <name type="scientific">Legionella tucsonensis</name>
    <dbReference type="NCBI Taxonomy" id="40335"/>
    <lineage>
        <taxon>Bacteria</taxon>
        <taxon>Pseudomonadati</taxon>
        <taxon>Pseudomonadota</taxon>
        <taxon>Gammaproteobacteria</taxon>
        <taxon>Legionellales</taxon>
        <taxon>Legionellaceae</taxon>
        <taxon>Legionella</taxon>
    </lineage>
</organism>
<dbReference type="PANTHER" id="PTHR15261:SF4">
    <property type="entry name" value="THROMBOSPONDIN-TYPE LAMININ G DOMAIN AND EAR REPEAT-CONTAINING PROTEIN"/>
    <property type="match status" value="1"/>
</dbReference>
<dbReference type="InterPro" id="IPR009039">
    <property type="entry name" value="EAR"/>
</dbReference>
<dbReference type="SUPFAM" id="SSF51004">
    <property type="entry name" value="C-terminal (heme d1) domain of cytochrome cd1-nitrite reductase"/>
    <property type="match status" value="1"/>
</dbReference>
<name>A0A0W0ZPN2_9GAMM</name>
<dbReference type="Proteomes" id="UP000054693">
    <property type="component" value="Unassembled WGS sequence"/>
</dbReference>
<evidence type="ECO:0000256" key="1">
    <source>
        <dbReference type="ARBA" id="ARBA00022729"/>
    </source>
</evidence>
<keyword evidence="2" id="KW-0677">Repeat</keyword>
<proteinExistence type="predicted"/>
<dbReference type="PROSITE" id="PS50912">
    <property type="entry name" value="EAR"/>
    <property type="match status" value="5"/>
</dbReference>
<gene>
    <name evidence="3" type="ORF">Ltuc_2859</name>
</gene>
<dbReference type="STRING" id="40335.Ltuc_2859"/>
<dbReference type="PATRIC" id="fig|40335.7.peg.3058"/>
<dbReference type="PANTHER" id="PTHR15261">
    <property type="entry name" value="THROMBOSPONDIN-TYPE LAMININ G DOMAIN AND EAR REPEAT-CONTAINING"/>
    <property type="match status" value="1"/>
</dbReference>
<dbReference type="Pfam" id="PF03736">
    <property type="entry name" value="EPTP"/>
    <property type="match status" value="5"/>
</dbReference>
<protein>
    <submittedName>
        <fullName evidence="3">EPTP domain protein</fullName>
    </submittedName>
</protein>
<evidence type="ECO:0000256" key="2">
    <source>
        <dbReference type="ARBA" id="ARBA00022737"/>
    </source>
</evidence>
<reference evidence="3 4" key="1">
    <citation type="submission" date="2015-11" db="EMBL/GenBank/DDBJ databases">
        <title>Genomic analysis of 38 Legionella species identifies large and diverse effector repertoires.</title>
        <authorList>
            <person name="Burstein D."/>
            <person name="Amaro F."/>
            <person name="Zusman T."/>
            <person name="Lifshitz Z."/>
            <person name="Cohen O."/>
            <person name="Gilbert J.A."/>
            <person name="Pupko T."/>
            <person name="Shuman H.A."/>
            <person name="Segal G."/>
        </authorList>
    </citation>
    <scope>NUCLEOTIDE SEQUENCE [LARGE SCALE GENOMIC DNA]</scope>
    <source>
        <strain evidence="3 4">ATCC 49180</strain>
    </source>
</reference>
<keyword evidence="4" id="KW-1185">Reference proteome</keyword>
<evidence type="ECO:0000313" key="3">
    <source>
        <dbReference type="EMBL" id="KTD70848.1"/>
    </source>
</evidence>
<accession>A0A0W0ZPN2</accession>
<keyword evidence="1" id="KW-0732">Signal</keyword>
<evidence type="ECO:0000313" key="4">
    <source>
        <dbReference type="Proteomes" id="UP000054693"/>
    </source>
</evidence>
<dbReference type="RefSeq" id="WP_058522056.1">
    <property type="nucleotide sequence ID" value="NZ_CAAAIP010000004.1"/>
</dbReference>
<dbReference type="GO" id="GO:0007165">
    <property type="term" value="P:signal transduction"/>
    <property type="evidence" value="ECO:0007669"/>
    <property type="project" value="TreeGrafter"/>
</dbReference>
<dbReference type="EMBL" id="LNZA01000012">
    <property type="protein sequence ID" value="KTD70848.1"/>
    <property type="molecule type" value="Genomic_DNA"/>
</dbReference>